<protein>
    <submittedName>
        <fullName evidence="1">Filamentous hemagglutinin</fullName>
    </submittedName>
</protein>
<organism evidence="1 2">
    <name type="scientific">Paraburkholderia lycopersici</name>
    <dbReference type="NCBI Taxonomy" id="416944"/>
    <lineage>
        <taxon>Bacteria</taxon>
        <taxon>Pseudomonadati</taxon>
        <taxon>Pseudomonadota</taxon>
        <taxon>Betaproteobacteria</taxon>
        <taxon>Burkholderiales</taxon>
        <taxon>Burkholderiaceae</taxon>
        <taxon>Paraburkholderia</taxon>
    </lineage>
</organism>
<gene>
    <name evidence="1" type="ORF">SAMN05421548_108120</name>
</gene>
<proteinExistence type="predicted"/>
<dbReference type="STRING" id="416944.SAMN05421548_108120"/>
<reference evidence="2" key="1">
    <citation type="submission" date="2016-09" db="EMBL/GenBank/DDBJ databases">
        <authorList>
            <person name="Varghese N."/>
            <person name="Submissions S."/>
        </authorList>
    </citation>
    <scope>NUCLEOTIDE SEQUENCE [LARGE SCALE GENOMIC DNA]</scope>
    <source>
        <strain evidence="2">TNe-862</strain>
    </source>
</reference>
<dbReference type="Proteomes" id="UP000198908">
    <property type="component" value="Unassembled WGS sequence"/>
</dbReference>
<keyword evidence="2" id="KW-1185">Reference proteome</keyword>
<dbReference type="InterPro" id="IPR025157">
    <property type="entry name" value="Hemagglutinin_rpt"/>
</dbReference>
<evidence type="ECO:0000313" key="1">
    <source>
        <dbReference type="EMBL" id="SDC59948.1"/>
    </source>
</evidence>
<evidence type="ECO:0000313" key="2">
    <source>
        <dbReference type="Proteomes" id="UP000198908"/>
    </source>
</evidence>
<dbReference type="AlphaFoldDB" id="A0A1G6MWH2"/>
<dbReference type="EMBL" id="FMYQ01000008">
    <property type="protein sequence ID" value="SDC59948.1"/>
    <property type="molecule type" value="Genomic_DNA"/>
</dbReference>
<dbReference type="Pfam" id="PF13332">
    <property type="entry name" value="Fil_haemagg_2"/>
    <property type="match status" value="1"/>
</dbReference>
<name>A0A1G6MWH2_9BURK</name>
<dbReference type="GO" id="GO:0003824">
    <property type="term" value="F:catalytic activity"/>
    <property type="evidence" value="ECO:0007669"/>
    <property type="project" value="UniProtKB-ARBA"/>
</dbReference>
<accession>A0A1G6MWH2</accession>
<sequence>MAGKTVTIDSAYDTSSQAEQQKAHSAGLTVGITNPVVSAVQTATQVTKAAQHVDGDPRLLALTAATTGLAAKNAYDAVGGDPVKAATTVGINISLGASSSHSSGEAQSSIAVGSTVAAGRNVTIAAAGAGADSNVNVIGSTISAGNDALLAAQGNVNLQAAQNTGSQRSNSSGASAGVGVSISARSTNGISFTASASGSRGNADGDSTTWANTHTVAGDMFTVRSGGDTNLVGAVASGRQVVADVGGNLNIQSLQDTDHYRSKDLSAGIGVNACVTPLCGREQPDDRHAHVQRDPGLPPFCRTGKLARHTLLELNRAKEVQC</sequence>